<dbReference type="OrthoDB" id="10267950at2759"/>
<evidence type="ECO:0000313" key="5">
    <source>
        <dbReference type="Proteomes" id="UP000799777"/>
    </source>
</evidence>
<dbReference type="InterPro" id="IPR036265">
    <property type="entry name" value="HIT-like_sf"/>
</dbReference>
<feature type="domain" description="Ap4A phosphorylase 1/2 N-terminal" evidence="3">
    <location>
        <begin position="8"/>
        <end position="174"/>
    </location>
</feature>
<gene>
    <name evidence="4" type="ORF">EK21DRAFT_63489</name>
</gene>
<dbReference type="InterPro" id="IPR045759">
    <property type="entry name" value="Ap4A_phos1/2_N"/>
</dbReference>
<dbReference type="PANTHER" id="PTHR38420">
    <property type="entry name" value="AP-4-A PHOSPHORYLASE II"/>
    <property type="match status" value="1"/>
</dbReference>
<dbReference type="SUPFAM" id="SSF54197">
    <property type="entry name" value="HIT-like"/>
    <property type="match status" value="1"/>
</dbReference>
<comment type="caution">
    <text evidence="4">The sequence shown here is derived from an EMBL/GenBank/DDBJ whole genome shotgun (WGS) entry which is preliminary data.</text>
</comment>
<evidence type="ECO:0000259" key="3">
    <source>
        <dbReference type="Pfam" id="PF19327"/>
    </source>
</evidence>
<dbReference type="PANTHER" id="PTHR38420:SF3">
    <property type="entry name" value="5',5'''-P-1,P-4-TETRAPHOSPHATE PHOSPHORYLASE 2"/>
    <property type="match status" value="1"/>
</dbReference>
<dbReference type="GO" id="GO:0005524">
    <property type="term" value="F:ATP binding"/>
    <property type="evidence" value="ECO:0007669"/>
    <property type="project" value="InterPro"/>
</dbReference>
<keyword evidence="5" id="KW-1185">Reference proteome</keyword>
<dbReference type="GO" id="GO:0009117">
    <property type="term" value="P:nucleotide metabolic process"/>
    <property type="evidence" value="ECO:0007669"/>
    <property type="project" value="InterPro"/>
</dbReference>
<proteinExistence type="predicted"/>
<dbReference type="Pfam" id="PF09830">
    <property type="entry name" value="ATP_transf"/>
    <property type="match status" value="1"/>
</dbReference>
<dbReference type="InterPro" id="IPR009163">
    <property type="entry name" value="Ap4A_phos1/2"/>
</dbReference>
<name>A0A9P4HCN6_9PLEO</name>
<dbReference type="EMBL" id="ML978182">
    <property type="protein sequence ID" value="KAF2031284.1"/>
    <property type="molecule type" value="Genomic_DNA"/>
</dbReference>
<accession>A0A9P4HCN6</accession>
<dbReference type="Proteomes" id="UP000799777">
    <property type="component" value="Unassembled WGS sequence"/>
</dbReference>
<dbReference type="Pfam" id="PF19327">
    <property type="entry name" value="Ap4A_phos_N"/>
    <property type="match status" value="1"/>
</dbReference>
<feature type="region of interest" description="Disordered" evidence="1">
    <location>
        <begin position="53"/>
        <end position="76"/>
    </location>
</feature>
<sequence length="348" mass="38542">MLLGLSEALPSLVGAKFNSAKASSSLLFSPTEVAIIRTSSGVPFQLRYCPSLAKKPTPNKDEGTPKKKIDPFDKPPPALHVTDIPGNKPSHLLVLNKFPIIAEHFILATKLNKRQTNVLERDDLEVTYACLEAWEAEQDSQQRRLYAFFNSGEHSGASQPHRHLQFLPLESMREGDATSGWDLLIDLILSSKNAKTTGKSTGLLHHPDLPFAHFAKLFTSEPSSSELLSIYNDLYQAASDEVSKFVAAHPEQLSLHPGDEGNSTFSYNLAMTTAGMCILPRRAEGTMLRREDGSEVGFVALNGTTLGGTMMVKYQEEWDLLRKWPEMLDHILLAIGIPRADLEYKSRV</sequence>
<reference evidence="4" key="1">
    <citation type="journal article" date="2020" name="Stud. Mycol.">
        <title>101 Dothideomycetes genomes: a test case for predicting lifestyles and emergence of pathogens.</title>
        <authorList>
            <person name="Haridas S."/>
            <person name="Albert R."/>
            <person name="Binder M."/>
            <person name="Bloem J."/>
            <person name="Labutti K."/>
            <person name="Salamov A."/>
            <person name="Andreopoulos B."/>
            <person name="Baker S."/>
            <person name="Barry K."/>
            <person name="Bills G."/>
            <person name="Bluhm B."/>
            <person name="Cannon C."/>
            <person name="Castanera R."/>
            <person name="Culley D."/>
            <person name="Daum C."/>
            <person name="Ezra D."/>
            <person name="Gonzalez J."/>
            <person name="Henrissat B."/>
            <person name="Kuo A."/>
            <person name="Liang C."/>
            <person name="Lipzen A."/>
            <person name="Lutzoni F."/>
            <person name="Magnuson J."/>
            <person name="Mondo S."/>
            <person name="Nolan M."/>
            <person name="Ohm R."/>
            <person name="Pangilinan J."/>
            <person name="Park H.-J."/>
            <person name="Ramirez L."/>
            <person name="Alfaro M."/>
            <person name="Sun H."/>
            <person name="Tritt A."/>
            <person name="Yoshinaga Y."/>
            <person name="Zwiers L.-H."/>
            <person name="Turgeon B."/>
            <person name="Goodwin S."/>
            <person name="Spatafora J."/>
            <person name="Crous P."/>
            <person name="Grigoriev I."/>
        </authorList>
    </citation>
    <scope>NUCLEOTIDE SEQUENCE</scope>
    <source>
        <strain evidence="4">CBS 110217</strain>
    </source>
</reference>
<feature type="compositionally biased region" description="Basic and acidic residues" evidence="1">
    <location>
        <begin position="58"/>
        <end position="73"/>
    </location>
</feature>
<organism evidence="4 5">
    <name type="scientific">Setomelanomma holmii</name>
    <dbReference type="NCBI Taxonomy" id="210430"/>
    <lineage>
        <taxon>Eukaryota</taxon>
        <taxon>Fungi</taxon>
        <taxon>Dikarya</taxon>
        <taxon>Ascomycota</taxon>
        <taxon>Pezizomycotina</taxon>
        <taxon>Dothideomycetes</taxon>
        <taxon>Pleosporomycetidae</taxon>
        <taxon>Pleosporales</taxon>
        <taxon>Pleosporineae</taxon>
        <taxon>Phaeosphaeriaceae</taxon>
        <taxon>Setomelanomma</taxon>
    </lineage>
</organism>
<dbReference type="InterPro" id="IPR019200">
    <property type="entry name" value="ATP_adenylylTrfase_C"/>
</dbReference>
<dbReference type="InterPro" id="IPR043171">
    <property type="entry name" value="Ap4A_phos1/2-like"/>
</dbReference>
<dbReference type="GO" id="GO:0003877">
    <property type="term" value="F:ATP:ADP adenylyltransferase activity"/>
    <property type="evidence" value="ECO:0007669"/>
    <property type="project" value="InterPro"/>
</dbReference>
<dbReference type="AlphaFoldDB" id="A0A9P4HCN6"/>
<dbReference type="Gene3D" id="3.30.428.70">
    <property type="match status" value="1"/>
</dbReference>
<feature type="domain" description="ATP adenylyltransferase C-terminal" evidence="2">
    <location>
        <begin position="207"/>
        <end position="338"/>
    </location>
</feature>
<protein>
    <submittedName>
        <fullName evidence="4">Ap4A phosphorylase-like protein II</fullName>
    </submittedName>
</protein>
<evidence type="ECO:0000259" key="2">
    <source>
        <dbReference type="Pfam" id="PF09830"/>
    </source>
</evidence>
<evidence type="ECO:0000256" key="1">
    <source>
        <dbReference type="SAM" id="MobiDB-lite"/>
    </source>
</evidence>
<evidence type="ECO:0000313" key="4">
    <source>
        <dbReference type="EMBL" id="KAF2031284.1"/>
    </source>
</evidence>